<sequence>MDQDDSMLSTPSSNANDDTYDEDNLFPEASGTSDSYIPAQIPQNDHLNAAAPGELSPPRTSTNTQSQTQANGFSSATLALDSNDISEDDEAIDMKGERSRGVGPENSKPGAGWKNKKTQEEMQRSWDNIVDRDFDIRQFGDPLAGRQKRDMANNDGMNDEKANIIPASSGI</sequence>
<feature type="compositionally biased region" description="Low complexity" evidence="1">
    <location>
        <begin position="60"/>
        <end position="69"/>
    </location>
</feature>
<dbReference type="Proteomes" id="UP001345013">
    <property type="component" value="Unassembled WGS sequence"/>
</dbReference>
<name>A0ABR0JTI7_9EURO</name>
<comment type="caution">
    <text evidence="2">The sequence shown here is derived from an EMBL/GenBank/DDBJ whole genome shotgun (WGS) entry which is preliminary data.</text>
</comment>
<accession>A0ABR0JTI7</accession>
<feature type="region of interest" description="Disordered" evidence="1">
    <location>
        <begin position="1"/>
        <end position="122"/>
    </location>
</feature>
<feature type="compositionally biased region" description="Basic and acidic residues" evidence="1">
    <location>
        <begin position="147"/>
        <end position="162"/>
    </location>
</feature>
<evidence type="ECO:0000313" key="2">
    <source>
        <dbReference type="EMBL" id="KAK5070671.1"/>
    </source>
</evidence>
<evidence type="ECO:0000256" key="1">
    <source>
        <dbReference type="SAM" id="MobiDB-lite"/>
    </source>
</evidence>
<protein>
    <submittedName>
        <fullName evidence="2">Uncharacterized protein</fullName>
    </submittedName>
</protein>
<gene>
    <name evidence="2" type="ORF">LTR24_010629</name>
</gene>
<evidence type="ECO:0000313" key="3">
    <source>
        <dbReference type="Proteomes" id="UP001345013"/>
    </source>
</evidence>
<reference evidence="2 3" key="1">
    <citation type="submission" date="2023-08" db="EMBL/GenBank/DDBJ databases">
        <title>Black Yeasts Isolated from many extreme environments.</title>
        <authorList>
            <person name="Coleine C."/>
            <person name="Stajich J.E."/>
            <person name="Selbmann L."/>
        </authorList>
    </citation>
    <scope>NUCLEOTIDE SEQUENCE [LARGE SCALE GENOMIC DNA]</scope>
    <source>
        <strain evidence="2 3">CCFEE 5885</strain>
    </source>
</reference>
<dbReference type="EMBL" id="JAVRRG010000392">
    <property type="protein sequence ID" value="KAK5070671.1"/>
    <property type="molecule type" value="Genomic_DNA"/>
</dbReference>
<proteinExistence type="predicted"/>
<feature type="compositionally biased region" description="Polar residues" evidence="1">
    <location>
        <begin position="30"/>
        <end position="46"/>
    </location>
</feature>
<feature type="region of interest" description="Disordered" evidence="1">
    <location>
        <begin position="140"/>
        <end position="171"/>
    </location>
</feature>
<feature type="compositionally biased region" description="Polar residues" evidence="1">
    <location>
        <begin position="1"/>
        <end position="17"/>
    </location>
</feature>
<organism evidence="2 3">
    <name type="scientific">Lithohypha guttulata</name>
    <dbReference type="NCBI Taxonomy" id="1690604"/>
    <lineage>
        <taxon>Eukaryota</taxon>
        <taxon>Fungi</taxon>
        <taxon>Dikarya</taxon>
        <taxon>Ascomycota</taxon>
        <taxon>Pezizomycotina</taxon>
        <taxon>Eurotiomycetes</taxon>
        <taxon>Chaetothyriomycetidae</taxon>
        <taxon>Chaetothyriales</taxon>
        <taxon>Trichomeriaceae</taxon>
        <taxon>Lithohypha</taxon>
    </lineage>
</organism>
<keyword evidence="3" id="KW-1185">Reference proteome</keyword>